<evidence type="ECO:0000256" key="2">
    <source>
        <dbReference type="SAM" id="Phobius"/>
    </source>
</evidence>
<protein>
    <submittedName>
        <fullName evidence="4">Uncharacterized protein LOC103695848</fullName>
    </submittedName>
</protein>
<dbReference type="PANTHER" id="PTHR35997:SF6">
    <property type="entry name" value="COTTON FIBER PROTEIN"/>
    <property type="match status" value="1"/>
</dbReference>
<dbReference type="GeneID" id="103695848"/>
<proteinExistence type="predicted"/>
<feature type="region of interest" description="Disordered" evidence="1">
    <location>
        <begin position="1"/>
        <end position="33"/>
    </location>
</feature>
<reference evidence="4" key="2">
    <citation type="submission" date="2025-08" db="UniProtKB">
        <authorList>
            <consortium name="RefSeq"/>
        </authorList>
    </citation>
    <scope>IDENTIFICATION</scope>
    <source>
        <tissue evidence="4">Young leaves</tissue>
    </source>
</reference>
<evidence type="ECO:0000256" key="1">
    <source>
        <dbReference type="SAM" id="MobiDB-lite"/>
    </source>
</evidence>
<dbReference type="PANTHER" id="PTHR35997">
    <property type="entry name" value="COTTON FIBER PROTEIN-RELATED"/>
    <property type="match status" value="1"/>
</dbReference>
<name>A0A8B7BFM3_PHODC</name>
<evidence type="ECO:0000313" key="4">
    <source>
        <dbReference type="RefSeq" id="XP_008775493.3"/>
    </source>
</evidence>
<keyword evidence="2" id="KW-0472">Membrane</keyword>
<dbReference type="InterPro" id="IPR008480">
    <property type="entry name" value="DUF761_pln"/>
</dbReference>
<organism evidence="3 4">
    <name type="scientific">Phoenix dactylifera</name>
    <name type="common">Date palm</name>
    <dbReference type="NCBI Taxonomy" id="42345"/>
    <lineage>
        <taxon>Eukaryota</taxon>
        <taxon>Viridiplantae</taxon>
        <taxon>Streptophyta</taxon>
        <taxon>Embryophyta</taxon>
        <taxon>Tracheophyta</taxon>
        <taxon>Spermatophyta</taxon>
        <taxon>Magnoliopsida</taxon>
        <taxon>Liliopsida</taxon>
        <taxon>Arecaceae</taxon>
        <taxon>Coryphoideae</taxon>
        <taxon>Phoeniceae</taxon>
        <taxon>Phoenix</taxon>
    </lineage>
</organism>
<dbReference type="AlphaFoldDB" id="A0A8B7BFM3"/>
<sequence>MEQPPNFSKAKPNSSSSSSSSSSSNSNNSRPPKAKKISISILVISLPVLYVSLLHIPPYTLLKDTTFWFLMSNSIIVIVAADSGLFSSSSETSDLYEEFIKHSRARSACLVAEPPPKTRIIESPKELLLAPSQLDVTADKNIAVRENSVLQLEKPADRSVDLKEKSLPQPGTEGDKSIVVYEKPVCHSVTEKKDHLRLPLRRSATGRGNHHRLVGSGHSNFPLQRSITEKRNHQYSEENEYSKLSDEELNERVEEFIRRFNREIRLQLSNE</sequence>
<dbReference type="Proteomes" id="UP000228380">
    <property type="component" value="Chromosome 16"/>
</dbReference>
<keyword evidence="3" id="KW-1185">Reference proteome</keyword>
<reference evidence="3" key="1">
    <citation type="journal article" date="2019" name="Nat. Commun.">
        <title>Genome-wide association mapping of date palm fruit traits.</title>
        <authorList>
            <person name="Hazzouri K.M."/>
            <person name="Gros-Balthazard M."/>
            <person name="Flowers J.M."/>
            <person name="Copetti D."/>
            <person name="Lemansour A."/>
            <person name="Lebrun M."/>
            <person name="Masmoudi K."/>
            <person name="Ferrand S."/>
            <person name="Dhar M.I."/>
            <person name="Fresquez Z.A."/>
            <person name="Rosas U."/>
            <person name="Zhang J."/>
            <person name="Talag J."/>
            <person name="Lee S."/>
            <person name="Kudrna D."/>
            <person name="Powell R.F."/>
            <person name="Leitch I.J."/>
            <person name="Krueger R.R."/>
            <person name="Wing R.A."/>
            <person name="Amiri K.M.A."/>
            <person name="Purugganan M.D."/>
        </authorList>
    </citation>
    <scope>NUCLEOTIDE SEQUENCE [LARGE SCALE GENOMIC DNA]</scope>
    <source>
        <strain evidence="3">cv. Khalas</strain>
    </source>
</reference>
<dbReference type="Pfam" id="PF05553">
    <property type="entry name" value="DUF761"/>
    <property type="match status" value="1"/>
</dbReference>
<keyword evidence="2" id="KW-0812">Transmembrane</keyword>
<dbReference type="OrthoDB" id="680761at2759"/>
<keyword evidence="2" id="KW-1133">Transmembrane helix</keyword>
<evidence type="ECO:0000313" key="3">
    <source>
        <dbReference type="Proteomes" id="UP000228380"/>
    </source>
</evidence>
<dbReference type="KEGG" id="pda:103695848"/>
<dbReference type="RefSeq" id="XP_008775493.3">
    <property type="nucleotide sequence ID" value="XM_008777271.4"/>
</dbReference>
<feature type="compositionally biased region" description="Low complexity" evidence="1">
    <location>
        <begin position="13"/>
        <end position="29"/>
    </location>
</feature>
<feature type="transmembrane region" description="Helical" evidence="2">
    <location>
        <begin position="37"/>
        <end position="56"/>
    </location>
</feature>
<accession>A0A8B7BFM3</accession>
<gene>
    <name evidence="4" type="primary">LOC103695848</name>
</gene>